<feature type="region of interest" description="Disordered" evidence="1">
    <location>
        <begin position="1"/>
        <end position="46"/>
    </location>
</feature>
<organism evidence="2 3">
    <name type="scientific">Nesidiocoris tenuis</name>
    <dbReference type="NCBI Taxonomy" id="355587"/>
    <lineage>
        <taxon>Eukaryota</taxon>
        <taxon>Metazoa</taxon>
        <taxon>Ecdysozoa</taxon>
        <taxon>Arthropoda</taxon>
        <taxon>Hexapoda</taxon>
        <taxon>Insecta</taxon>
        <taxon>Pterygota</taxon>
        <taxon>Neoptera</taxon>
        <taxon>Paraneoptera</taxon>
        <taxon>Hemiptera</taxon>
        <taxon>Heteroptera</taxon>
        <taxon>Panheteroptera</taxon>
        <taxon>Cimicomorpha</taxon>
        <taxon>Miridae</taxon>
        <taxon>Dicyphina</taxon>
        <taxon>Nesidiocoris</taxon>
    </lineage>
</organism>
<keyword evidence="3" id="KW-1185">Reference proteome</keyword>
<feature type="compositionally biased region" description="Basic and acidic residues" evidence="1">
    <location>
        <begin position="17"/>
        <end position="29"/>
    </location>
</feature>
<evidence type="ECO:0000313" key="2">
    <source>
        <dbReference type="EMBL" id="CAB0006747.1"/>
    </source>
</evidence>
<accession>A0A6H5GRJ0</accession>
<reference evidence="2 3" key="1">
    <citation type="submission" date="2020-02" db="EMBL/GenBank/DDBJ databases">
        <authorList>
            <person name="Ferguson B K."/>
        </authorList>
    </citation>
    <scope>NUCLEOTIDE SEQUENCE [LARGE SCALE GENOMIC DNA]</scope>
</reference>
<dbReference type="EMBL" id="CADCXU010018357">
    <property type="protein sequence ID" value="CAB0006747.1"/>
    <property type="molecule type" value="Genomic_DNA"/>
</dbReference>
<evidence type="ECO:0000313" key="3">
    <source>
        <dbReference type="Proteomes" id="UP000479000"/>
    </source>
</evidence>
<proteinExistence type="predicted"/>
<gene>
    <name evidence="2" type="ORF">NTEN_LOCUS12224</name>
</gene>
<dbReference type="AlphaFoldDB" id="A0A6H5GRJ0"/>
<dbReference type="Proteomes" id="UP000479000">
    <property type="component" value="Unassembled WGS sequence"/>
</dbReference>
<sequence length="154" mass="16321">MRGRLSSFQGPGDDTGTVERRTGRGDTADAVRNLGRKVTDPTETDRGIGPVALISGIIERALVPKGRQRLPGRATAAAAAADSTGSAAWRNVRAAAPQSRTTGAPTVRMAEPLGAGRFAKARRATAASIKILRSAMEGHWMRHFEEYKNRAVGS</sequence>
<protein>
    <submittedName>
        <fullName evidence="2">Uncharacterized protein</fullName>
    </submittedName>
</protein>
<name>A0A6H5GRJ0_9HEMI</name>
<feature type="compositionally biased region" description="Basic and acidic residues" evidence="1">
    <location>
        <begin position="37"/>
        <end position="46"/>
    </location>
</feature>
<evidence type="ECO:0000256" key="1">
    <source>
        <dbReference type="SAM" id="MobiDB-lite"/>
    </source>
</evidence>